<organism evidence="2 3">
    <name type="scientific">Rhizocola hellebori</name>
    <dbReference type="NCBI Taxonomy" id="1392758"/>
    <lineage>
        <taxon>Bacteria</taxon>
        <taxon>Bacillati</taxon>
        <taxon>Actinomycetota</taxon>
        <taxon>Actinomycetes</taxon>
        <taxon>Micromonosporales</taxon>
        <taxon>Micromonosporaceae</taxon>
        <taxon>Rhizocola</taxon>
    </lineage>
</organism>
<comment type="caution">
    <text evidence="2">The sequence shown here is derived from an EMBL/GenBank/DDBJ whole genome shotgun (WGS) entry which is preliminary data.</text>
</comment>
<dbReference type="Proteomes" id="UP000612899">
    <property type="component" value="Unassembled WGS sequence"/>
</dbReference>
<accession>A0A8J3VDA3</accession>
<evidence type="ECO:0000256" key="1">
    <source>
        <dbReference type="SAM" id="MobiDB-lite"/>
    </source>
</evidence>
<sequence length="97" mass="11243">MLHCAADVARMLGCSEWWVKEQARKRRIPYSFIGGSYRFTNGHVEEIVRLFERRPIESQEPAALPRQRSAQRESMATHRLTARTTRRARLATLDTAS</sequence>
<gene>
    <name evidence="2" type="ORF">Rhe02_14510</name>
</gene>
<dbReference type="AlphaFoldDB" id="A0A8J3VDA3"/>
<protein>
    <submittedName>
        <fullName evidence="2">Uncharacterized protein</fullName>
    </submittedName>
</protein>
<feature type="region of interest" description="Disordered" evidence="1">
    <location>
        <begin position="59"/>
        <end position="79"/>
    </location>
</feature>
<proteinExistence type="predicted"/>
<keyword evidence="3" id="KW-1185">Reference proteome</keyword>
<reference evidence="2" key="1">
    <citation type="submission" date="2021-01" db="EMBL/GenBank/DDBJ databases">
        <title>Whole genome shotgun sequence of Rhizocola hellebori NBRC 109834.</title>
        <authorList>
            <person name="Komaki H."/>
            <person name="Tamura T."/>
        </authorList>
    </citation>
    <scope>NUCLEOTIDE SEQUENCE</scope>
    <source>
        <strain evidence="2">NBRC 109834</strain>
    </source>
</reference>
<dbReference type="EMBL" id="BONY01000007">
    <property type="protein sequence ID" value="GIH03384.1"/>
    <property type="molecule type" value="Genomic_DNA"/>
</dbReference>
<evidence type="ECO:0000313" key="3">
    <source>
        <dbReference type="Proteomes" id="UP000612899"/>
    </source>
</evidence>
<evidence type="ECO:0000313" key="2">
    <source>
        <dbReference type="EMBL" id="GIH03384.1"/>
    </source>
</evidence>
<name>A0A8J3VDA3_9ACTN</name>